<dbReference type="RefSeq" id="WP_209526447.1">
    <property type="nucleotide sequence ID" value="NZ_JAEEGA010000004.1"/>
</dbReference>
<dbReference type="EMBL" id="JAEEGA010000004">
    <property type="protein sequence ID" value="MBP1040919.1"/>
    <property type="molecule type" value="Genomic_DNA"/>
</dbReference>
<accession>A0A940SUL1</accession>
<dbReference type="InterPro" id="IPR025234">
    <property type="entry name" value="YjzH-like"/>
</dbReference>
<dbReference type="Proteomes" id="UP000674938">
    <property type="component" value="Unassembled WGS sequence"/>
</dbReference>
<sequence length="66" mass="7663">MFEYKTELLETSVKWTKDGANEKDLLQLDALLNLRAKEGWELVTHGYMPILTSSRSAFLITFRKTL</sequence>
<proteinExistence type="predicted"/>
<reference evidence="1" key="1">
    <citation type="submission" date="2020-12" db="EMBL/GenBank/DDBJ databases">
        <title>Vagococcus allomyrinae sp. nov. and Enterococcus lavae sp. nov., isolated from the larvae of Allomyrina dichotoma.</title>
        <authorList>
            <person name="Lee S.D."/>
        </authorList>
    </citation>
    <scope>NUCLEOTIDE SEQUENCE</scope>
    <source>
        <strain evidence="1">BWB3-3</strain>
    </source>
</reference>
<organism evidence="1 2">
    <name type="scientific">Vagococcus allomyrinae</name>
    <dbReference type="NCBI Taxonomy" id="2794353"/>
    <lineage>
        <taxon>Bacteria</taxon>
        <taxon>Bacillati</taxon>
        <taxon>Bacillota</taxon>
        <taxon>Bacilli</taxon>
        <taxon>Lactobacillales</taxon>
        <taxon>Enterococcaceae</taxon>
        <taxon>Vagococcus</taxon>
    </lineage>
</organism>
<evidence type="ECO:0000313" key="1">
    <source>
        <dbReference type="EMBL" id="MBP1040919.1"/>
    </source>
</evidence>
<protein>
    <submittedName>
        <fullName evidence="1">DUF4177 domain-containing protein</fullName>
    </submittedName>
</protein>
<dbReference type="AlphaFoldDB" id="A0A940SUL1"/>
<gene>
    <name evidence="1" type="ORF">I6N95_07875</name>
</gene>
<keyword evidence="2" id="KW-1185">Reference proteome</keyword>
<name>A0A940SUL1_9ENTE</name>
<comment type="caution">
    <text evidence="1">The sequence shown here is derived from an EMBL/GenBank/DDBJ whole genome shotgun (WGS) entry which is preliminary data.</text>
</comment>
<evidence type="ECO:0000313" key="2">
    <source>
        <dbReference type="Proteomes" id="UP000674938"/>
    </source>
</evidence>
<dbReference type="Pfam" id="PF13783">
    <property type="entry name" value="DUF4177"/>
    <property type="match status" value="1"/>
</dbReference>